<feature type="transmembrane region" description="Helical" evidence="17">
    <location>
        <begin position="1499"/>
        <end position="1523"/>
    </location>
</feature>
<dbReference type="InterPro" id="IPR016130">
    <property type="entry name" value="Tyr_Pase_AS"/>
</dbReference>
<dbReference type="PROSITE" id="PS50056">
    <property type="entry name" value="TYR_PHOSPHATASE_2"/>
    <property type="match status" value="2"/>
</dbReference>
<dbReference type="InterPro" id="IPR003595">
    <property type="entry name" value="Tyr_Pase_cat"/>
</dbReference>
<dbReference type="InterPro" id="IPR036179">
    <property type="entry name" value="Ig-like_dom_sf"/>
</dbReference>
<dbReference type="KEGG" id="hazt:108682264"/>
<feature type="domain" description="Fibronectin type-III" evidence="21">
    <location>
        <begin position="418"/>
        <end position="509"/>
    </location>
</feature>
<feature type="domain" description="Ig-like" evidence="20">
    <location>
        <begin position="143"/>
        <end position="233"/>
    </location>
</feature>
<gene>
    <name evidence="23" type="primary">LOC108682264</name>
</gene>
<dbReference type="PROSITE" id="PS00383">
    <property type="entry name" value="TYR_PHOSPHATASE_1"/>
    <property type="match status" value="2"/>
</dbReference>
<keyword evidence="22" id="KW-1185">Reference proteome</keyword>
<dbReference type="SMART" id="SM00060">
    <property type="entry name" value="FN3"/>
    <property type="match status" value="9"/>
</dbReference>
<evidence type="ECO:0000256" key="10">
    <source>
        <dbReference type="ARBA" id="ARBA00023136"/>
    </source>
</evidence>
<keyword evidence="9 17" id="KW-1133">Transmembrane helix</keyword>
<evidence type="ECO:0000256" key="2">
    <source>
        <dbReference type="ARBA" id="ARBA00010504"/>
    </source>
</evidence>
<dbReference type="PANTHER" id="PTHR46957">
    <property type="entry name" value="CYTOKINE RECEPTOR"/>
    <property type="match status" value="1"/>
</dbReference>
<dbReference type="FunFam" id="3.90.190.10:FF:000002">
    <property type="entry name" value="receptor-type tyrosine-protein phosphatase delta isoform X2"/>
    <property type="match status" value="1"/>
</dbReference>
<keyword evidence="8" id="KW-0904">Protein phosphatase</keyword>
<dbReference type="PRINTS" id="PR00014">
    <property type="entry name" value="FNTYPEIII"/>
</dbReference>
<dbReference type="PROSITE" id="PS50835">
    <property type="entry name" value="IG_LIKE"/>
    <property type="match status" value="2"/>
</dbReference>
<feature type="domain" description="Tyrosine-protein phosphatase" evidence="18">
    <location>
        <begin position="1630"/>
        <end position="1887"/>
    </location>
</feature>
<feature type="domain" description="Fibronectin type-III" evidence="21">
    <location>
        <begin position="927"/>
        <end position="1028"/>
    </location>
</feature>
<dbReference type="Pfam" id="PF00102">
    <property type="entry name" value="Y_phosphatase"/>
    <property type="match status" value="2"/>
</dbReference>
<feature type="domain" description="Fibronectin type-III" evidence="21">
    <location>
        <begin position="1129"/>
        <end position="1228"/>
    </location>
</feature>
<feature type="region of interest" description="Disordered" evidence="16">
    <location>
        <begin position="501"/>
        <end position="524"/>
    </location>
</feature>
<evidence type="ECO:0000313" key="23">
    <source>
        <dbReference type="RefSeq" id="XP_047735916.1"/>
    </source>
</evidence>
<dbReference type="PROSITE" id="PS50055">
    <property type="entry name" value="TYR_PHOSPHATASE_PTP"/>
    <property type="match status" value="2"/>
</dbReference>
<dbReference type="PROSITE" id="PS50853">
    <property type="entry name" value="FN3"/>
    <property type="match status" value="8"/>
</dbReference>
<feature type="domain" description="Fibronectin type-III" evidence="21">
    <location>
        <begin position="718"/>
        <end position="815"/>
    </location>
</feature>
<keyword evidence="11" id="KW-1015">Disulfide bond</keyword>
<evidence type="ECO:0000256" key="1">
    <source>
        <dbReference type="ARBA" id="ARBA00004479"/>
    </source>
</evidence>
<evidence type="ECO:0000256" key="7">
    <source>
        <dbReference type="ARBA" id="ARBA00022801"/>
    </source>
</evidence>
<feature type="domain" description="Fibronectin type-III" evidence="21">
    <location>
        <begin position="520"/>
        <end position="614"/>
    </location>
</feature>
<dbReference type="Gene3D" id="2.60.40.10">
    <property type="entry name" value="Immunoglobulins"/>
    <property type="match status" value="11"/>
</dbReference>
<dbReference type="InterPro" id="IPR000242">
    <property type="entry name" value="PTP_cat"/>
</dbReference>
<dbReference type="FunFam" id="3.90.190.10:FF:000001">
    <property type="entry name" value="Receptor-type tyrosine-protein phosphatase F isoform A"/>
    <property type="match status" value="1"/>
</dbReference>
<feature type="domain" description="Fibronectin type-III" evidence="21">
    <location>
        <begin position="1030"/>
        <end position="1125"/>
    </location>
</feature>
<feature type="region of interest" description="Disordered" evidence="16">
    <location>
        <begin position="1465"/>
        <end position="1493"/>
    </location>
</feature>
<feature type="domain" description="Ig-like" evidence="20">
    <location>
        <begin position="247"/>
        <end position="324"/>
    </location>
</feature>
<dbReference type="Pfam" id="PF13895">
    <property type="entry name" value="Ig_2"/>
    <property type="match status" value="1"/>
</dbReference>
<dbReference type="FunFam" id="2.60.40.10:FF:000036">
    <property type="entry name" value="receptor-type tyrosine-protein phosphatase delta isoform X1"/>
    <property type="match status" value="1"/>
</dbReference>
<dbReference type="Pfam" id="PF07679">
    <property type="entry name" value="I-set"/>
    <property type="match status" value="1"/>
</dbReference>
<evidence type="ECO:0000256" key="16">
    <source>
        <dbReference type="SAM" id="MobiDB-lite"/>
    </source>
</evidence>
<dbReference type="OMA" id="XPGQPLN"/>
<feature type="region of interest" description="Disordered" evidence="16">
    <location>
        <begin position="910"/>
        <end position="929"/>
    </location>
</feature>
<proteinExistence type="inferred from homology"/>
<keyword evidence="14" id="KW-0393">Immunoglobulin domain</keyword>
<reference evidence="23" key="1">
    <citation type="submission" date="2025-08" db="UniProtKB">
        <authorList>
            <consortium name="RefSeq"/>
        </authorList>
    </citation>
    <scope>IDENTIFICATION</scope>
    <source>
        <tissue evidence="23">Whole organism</tissue>
    </source>
</reference>
<keyword evidence="12" id="KW-0675">Receptor</keyword>
<dbReference type="Proteomes" id="UP000694843">
    <property type="component" value="Unplaced"/>
</dbReference>
<dbReference type="EC" id="3.1.3.48" evidence="3"/>
<evidence type="ECO:0000256" key="11">
    <source>
        <dbReference type="ARBA" id="ARBA00023157"/>
    </source>
</evidence>
<keyword evidence="5" id="KW-0732">Signal</keyword>
<keyword evidence="7" id="KW-0378">Hydrolase</keyword>
<evidence type="ECO:0000256" key="9">
    <source>
        <dbReference type="ARBA" id="ARBA00022989"/>
    </source>
</evidence>
<dbReference type="Pfam" id="PF00041">
    <property type="entry name" value="fn3"/>
    <property type="match status" value="8"/>
</dbReference>
<dbReference type="GO" id="GO:0009653">
    <property type="term" value="P:anatomical structure morphogenesis"/>
    <property type="evidence" value="ECO:0007669"/>
    <property type="project" value="UniProtKB-ARBA"/>
</dbReference>
<dbReference type="FunFam" id="2.60.40.10:FF:000023">
    <property type="entry name" value="receptor-type tyrosine-protein phosphatase delta isoform X2"/>
    <property type="match status" value="1"/>
</dbReference>
<dbReference type="InterPro" id="IPR029021">
    <property type="entry name" value="Prot-tyrosine_phosphatase-like"/>
</dbReference>
<dbReference type="CTD" id="104121"/>
<comment type="similarity">
    <text evidence="2">Belongs to the protein-tyrosine phosphatase family. Receptor class 2A subfamily.</text>
</comment>
<dbReference type="CDD" id="cd00063">
    <property type="entry name" value="FN3"/>
    <property type="match status" value="9"/>
</dbReference>
<name>A0A979FH39_HYAAZ</name>
<dbReference type="FunFam" id="2.60.40.10:FF:000027">
    <property type="entry name" value="receptor-type tyrosine-protein phosphatase delta isoform X1"/>
    <property type="match status" value="1"/>
</dbReference>
<dbReference type="FunFam" id="2.60.40.10:FF:000028">
    <property type="entry name" value="Neuronal cell adhesion molecule"/>
    <property type="match status" value="1"/>
</dbReference>
<evidence type="ECO:0000259" key="18">
    <source>
        <dbReference type="PROSITE" id="PS50055"/>
    </source>
</evidence>
<dbReference type="GO" id="GO:0048666">
    <property type="term" value="P:neuron development"/>
    <property type="evidence" value="ECO:0007669"/>
    <property type="project" value="UniProtKB-ARBA"/>
</dbReference>
<dbReference type="CDD" id="cd14553">
    <property type="entry name" value="R-PTPc-LAR-1"/>
    <property type="match status" value="1"/>
</dbReference>
<dbReference type="InterPro" id="IPR003961">
    <property type="entry name" value="FN3_dom"/>
</dbReference>
<sequence length="2186" mass="245516">MEAPTGESNSSFGSRSNECDEAASLCKNSNKINQNGRTFWARGASLSTARETPRARNSYLHETPKKKTETKAGHFKRYPNYFGGRRHGLVRGWFVVAVLAASMLHLVLPLNYARRQCIDSEEFHYPHSGVTRSPLCDFFNHPPKFVETPRSQRVLNDMAASFTCRAEGNPPPVIEWRKNGRRIGGTNRFLTIDVPGGSILRIEPVKYQRDNATYECVAENTAGDTISAKATLEVFSDDRNELPAGFPTFRSEPKTKAVEIEHTALLVCDAYGDPKPNVTWYKDHVPIDLSNPRFSVLSSDLGRISLYECVAENSVGTAFSKLINLYVRGARKHQFLLINEVFAAAVFVRITRWVTRVGRPYVMWKKGLAVEVSENRLTKNVLMLHNIRKSENYTCQAQSTLGIIVADVQVKVQALPRPPTSVRITDVTATSVRVVWEYDVSPSDISYYIIQYKPRDVDREYTEMSGLVTRFYAVSSLSPYTSYEFRIVAVNKIGRGAPSEPAYITTGETTNGRDSKPGSAPRSVHVRPISSSTMVIQWQEPEAPNGQITSYKVYYTNNDSLPISAWKSQTVQENKLTTISELIPHSIYTICVQAVTGMGPGPLSNPVKVKTQQGVPSQPSDLKPSSVTATSIAVSWTRPSHQGENIINYELYWSLQKDANDPAKYQQRTIPDGESYVLQDLRPNTVYSLWLAAKSQRGEGAETAKISVRTEQSTPGGPPQNIQAFSETSESIRVVWEPPVAELQHGDITFYTLMYVNSSLSDDDAREVKIPDPNEREFVITGLQKWTEYRVWMTAGTSIGAGVKSDPIMVRTDEDAKGDVPGEPRGVDVKVLNSTSIEVKWSAPSERERHGIIRGYQIHVQAVTSSGSEVIPQGQGRPYTTHKGDATSYVITDLDPDTQYQVQVAALTRKGDGARSNPERITTPGGVPNKPFITVNGTVDKFSGKLSVYVEWVPPTQPYGEVQGYRLRYGPVGEPFQTVTLQGNTMLHRTLDELQRGVQYEIRVSAKNRLDYGEEAVRLYSTPEAPPSGPPTNISYRYQTPGTIVFTWDPPTPGERNGAIIRYDIQFKKDVSLNNDYNYVGNTTQNKKVFDGLDENMRYAFKVRASTNKGPGPYSQDLVFTTQQDLVRAPVNLQGMATSESSIEIWWEPVPSHGKLIGYKVFYSMSPTPDMEEWQQLQTAVTHSAELPNLEQHAEYGIKVAARTNQVPMLNPQQYEVLNPSPIRLNPQQYKVLNPSYIRLNPQQYKVTYSAYKEFVDARGVTQVHEFKAQPKVVGSRQYSYVIEDLRPFTTYTVNVTAVPSTDDYRPPARITVTTQMAAPQPMVKPDFYGVKGPHEIAMILPQASEEYGPIAHYYLVVVPEEPSTPTSKFTFKQPDQYMTDDLMANKAGNKEALAEGPYIAAKFMHRSIPYSFSLGDGRIKGGFKNRPLQKDKKYKIFVRAVVDTPGRHLYTSSPFSTLISLDMRPAPTGDLPSRPNPFQPNHSSDLSVPRSPSHPQTLMIVGPLIGAVVLVVICLFCFLFVWKRRRQPKIPDQSQVTKPLMADLGGMGGVGASVVAGSGPASAHGTLNSVKGVSLGSSGNGLMMNGPSDPVELRRLNFQTPGMMSHPPVPVQQLADHIEALKANDNLKFSQEYESIDPGQQFTWDNSNLDVNKPKNRYANVIAYDHSRVTLQPIDGIVGSDYINANFCDGYRKPNAYIATQGPLPETFGDFWRMCWEQGSTTLVMMTKLEERTRIKCDQYWPSRVSQTEAYNSMQVTLTDVQELATYTVRTFQLQKMGGLERREIRQFQFTAWPDHGVPDTPTPFLTFLRRVKQCNPVDSGPIVVHCSAGVGRTGAFIVIDAMLERLKLERTIDIYGHVTCLRAQRNYMVQTEDQYMFIHDALLEAIVAGSSEVAARALHAHIQRLLQPADDNTTAMEAEFKRLANIKAQPSRFVSANLAVNKFKNRLVNILPYESTRVCLQPLRATEGSDYINASFIDGYRYRCAYIATQGPLQETIDDFWRMLWEHNSTIVVMLTKLKELGRDKCSQYWPNDRSQRYQFFVVDPLTEYNMPQYILREFKVTDARDGQSRTIRQFQFIEWPEQGVPKTGEGFIDFIGQVHKTKEQFGQDGPITVHCSAGVGRTGVFITLSQVLERMQYEGVVDLFQTVRMLRTQRPAMVQTEEEYRFCYLAALEYLDSFDHFVD</sequence>
<dbReference type="SMART" id="SM00194">
    <property type="entry name" value="PTPc"/>
    <property type="match status" value="2"/>
</dbReference>
<organism evidence="22 23">
    <name type="scientific">Hyalella azteca</name>
    <name type="common">Amphipod</name>
    <dbReference type="NCBI Taxonomy" id="294128"/>
    <lineage>
        <taxon>Eukaryota</taxon>
        <taxon>Metazoa</taxon>
        <taxon>Ecdysozoa</taxon>
        <taxon>Arthropoda</taxon>
        <taxon>Crustacea</taxon>
        <taxon>Multicrustacea</taxon>
        <taxon>Malacostraca</taxon>
        <taxon>Eumalacostraca</taxon>
        <taxon>Peracarida</taxon>
        <taxon>Amphipoda</taxon>
        <taxon>Senticaudata</taxon>
        <taxon>Talitrida</taxon>
        <taxon>Talitroidea</taxon>
        <taxon>Hyalellidae</taxon>
        <taxon>Hyalella</taxon>
    </lineage>
</organism>
<dbReference type="SMART" id="SM00409">
    <property type="entry name" value="IG"/>
    <property type="match status" value="3"/>
</dbReference>
<dbReference type="SMART" id="SM00408">
    <property type="entry name" value="IGc2"/>
    <property type="match status" value="2"/>
</dbReference>
<evidence type="ECO:0000256" key="15">
    <source>
        <dbReference type="ARBA" id="ARBA00051722"/>
    </source>
</evidence>
<evidence type="ECO:0000259" key="21">
    <source>
        <dbReference type="PROSITE" id="PS50853"/>
    </source>
</evidence>
<dbReference type="SUPFAM" id="SSF49265">
    <property type="entry name" value="Fibronectin type III"/>
    <property type="match status" value="6"/>
</dbReference>
<dbReference type="Gene3D" id="3.90.190.10">
    <property type="entry name" value="Protein tyrosine phosphatase superfamily"/>
    <property type="match status" value="2"/>
</dbReference>
<evidence type="ECO:0000256" key="14">
    <source>
        <dbReference type="ARBA" id="ARBA00023319"/>
    </source>
</evidence>
<dbReference type="InterPro" id="IPR013098">
    <property type="entry name" value="Ig_I-set"/>
</dbReference>
<dbReference type="GO" id="GO:0016020">
    <property type="term" value="C:membrane"/>
    <property type="evidence" value="ECO:0007669"/>
    <property type="project" value="UniProtKB-SubCell"/>
</dbReference>
<evidence type="ECO:0000256" key="8">
    <source>
        <dbReference type="ARBA" id="ARBA00022912"/>
    </source>
</evidence>
<evidence type="ECO:0000259" key="19">
    <source>
        <dbReference type="PROSITE" id="PS50056"/>
    </source>
</evidence>
<evidence type="ECO:0000256" key="17">
    <source>
        <dbReference type="SAM" id="Phobius"/>
    </source>
</evidence>
<evidence type="ECO:0000313" key="22">
    <source>
        <dbReference type="Proteomes" id="UP000694843"/>
    </source>
</evidence>
<feature type="domain" description="Fibronectin type-III" evidence="21">
    <location>
        <begin position="823"/>
        <end position="926"/>
    </location>
</feature>
<dbReference type="InterPro" id="IPR013783">
    <property type="entry name" value="Ig-like_fold"/>
</dbReference>
<keyword evidence="13" id="KW-0325">Glycoprotein</keyword>
<feature type="domain" description="Tyrosine-protein phosphatase" evidence="18">
    <location>
        <begin position="1918"/>
        <end position="2177"/>
    </location>
</feature>
<protein>
    <recommendedName>
        <fullName evidence="3">protein-tyrosine-phosphatase</fullName>
        <ecNumber evidence="3">3.1.3.48</ecNumber>
    </recommendedName>
</protein>
<dbReference type="GO" id="GO:0004725">
    <property type="term" value="F:protein tyrosine phosphatase activity"/>
    <property type="evidence" value="ECO:0007669"/>
    <property type="project" value="UniProtKB-EC"/>
</dbReference>
<dbReference type="InterPro" id="IPR003598">
    <property type="entry name" value="Ig_sub2"/>
</dbReference>
<dbReference type="OrthoDB" id="10253954at2759"/>
<dbReference type="RefSeq" id="XP_047735916.1">
    <property type="nucleotide sequence ID" value="XM_047879960.1"/>
</dbReference>
<comment type="catalytic activity">
    <reaction evidence="15">
        <text>O-phospho-L-tyrosyl-[protein] + H2O = L-tyrosyl-[protein] + phosphate</text>
        <dbReference type="Rhea" id="RHEA:10684"/>
        <dbReference type="Rhea" id="RHEA-COMP:10136"/>
        <dbReference type="Rhea" id="RHEA-COMP:20101"/>
        <dbReference type="ChEBI" id="CHEBI:15377"/>
        <dbReference type="ChEBI" id="CHEBI:43474"/>
        <dbReference type="ChEBI" id="CHEBI:46858"/>
        <dbReference type="ChEBI" id="CHEBI:61978"/>
        <dbReference type="EC" id="3.1.3.48"/>
    </reaction>
</comment>
<dbReference type="InterPro" id="IPR036116">
    <property type="entry name" value="FN3_sf"/>
</dbReference>
<dbReference type="PANTHER" id="PTHR46957:SF6">
    <property type="entry name" value="PROTEIN-TYROSINE-PHOSPHATASE"/>
    <property type="match status" value="1"/>
</dbReference>
<keyword evidence="10 17" id="KW-0472">Membrane</keyword>
<dbReference type="InterPro" id="IPR000387">
    <property type="entry name" value="Tyr_Pase_dom"/>
</dbReference>
<evidence type="ECO:0000256" key="13">
    <source>
        <dbReference type="ARBA" id="ARBA00023180"/>
    </source>
</evidence>
<feature type="domain" description="Tyrosine specific protein phosphatases" evidence="19">
    <location>
        <begin position="1807"/>
        <end position="1878"/>
    </location>
</feature>
<dbReference type="SUPFAM" id="SSF52799">
    <property type="entry name" value="(Phosphotyrosine protein) phosphatases II"/>
    <property type="match status" value="2"/>
</dbReference>
<accession>A0A979FH39</accession>
<comment type="subcellular location">
    <subcellularLocation>
        <location evidence="1">Membrane</location>
        <topology evidence="1">Single-pass type I membrane protein</topology>
    </subcellularLocation>
</comment>
<dbReference type="InterPro" id="IPR050713">
    <property type="entry name" value="RTP_Phos/Ushers"/>
</dbReference>
<keyword evidence="6" id="KW-0677">Repeat</keyword>
<evidence type="ECO:0000259" key="20">
    <source>
        <dbReference type="PROSITE" id="PS50835"/>
    </source>
</evidence>
<evidence type="ECO:0000256" key="12">
    <source>
        <dbReference type="ARBA" id="ARBA00023170"/>
    </source>
</evidence>
<dbReference type="InterPro" id="IPR007110">
    <property type="entry name" value="Ig-like_dom"/>
</dbReference>
<dbReference type="SMART" id="SM00404">
    <property type="entry name" value="PTPc_motif"/>
    <property type="match status" value="2"/>
</dbReference>
<evidence type="ECO:0000256" key="3">
    <source>
        <dbReference type="ARBA" id="ARBA00013064"/>
    </source>
</evidence>
<evidence type="ECO:0000256" key="4">
    <source>
        <dbReference type="ARBA" id="ARBA00022692"/>
    </source>
</evidence>
<dbReference type="InterPro" id="IPR003599">
    <property type="entry name" value="Ig_sub"/>
</dbReference>
<evidence type="ECO:0000256" key="5">
    <source>
        <dbReference type="ARBA" id="ARBA00022729"/>
    </source>
</evidence>
<feature type="domain" description="Fibronectin type-III" evidence="21">
    <location>
        <begin position="618"/>
        <end position="713"/>
    </location>
</feature>
<evidence type="ECO:0000256" key="6">
    <source>
        <dbReference type="ARBA" id="ARBA00022737"/>
    </source>
</evidence>
<dbReference type="GeneID" id="108682264"/>
<feature type="transmembrane region" description="Helical" evidence="17">
    <location>
        <begin position="92"/>
        <end position="112"/>
    </location>
</feature>
<dbReference type="PRINTS" id="PR00700">
    <property type="entry name" value="PRTYPHPHTASE"/>
</dbReference>
<keyword evidence="4 17" id="KW-0812">Transmembrane</keyword>
<dbReference type="SUPFAM" id="SSF48726">
    <property type="entry name" value="Immunoglobulin"/>
    <property type="match status" value="2"/>
</dbReference>
<feature type="domain" description="Tyrosine specific protein phosphatases" evidence="19">
    <location>
        <begin position="2095"/>
        <end position="2168"/>
    </location>
</feature>